<evidence type="ECO:0000313" key="1">
    <source>
        <dbReference type="EMBL" id="PQQ03293.1"/>
    </source>
</evidence>
<reference evidence="1 2" key="1">
    <citation type="submission" date="2018-02" db="EMBL/GenBank/DDBJ databases">
        <title>Draft genome of wild Prunus yedoensis var. nudiflora.</title>
        <authorList>
            <person name="Baek S."/>
            <person name="Kim J.-H."/>
            <person name="Choi K."/>
            <person name="Kim G.-B."/>
            <person name="Cho A."/>
            <person name="Jang H."/>
            <person name="Shin C.-H."/>
            <person name="Yu H.-J."/>
            <person name="Mun J.-H."/>
        </authorList>
    </citation>
    <scope>NUCLEOTIDE SEQUENCE [LARGE SCALE GENOMIC DNA]</scope>
    <source>
        <strain evidence="2">cv. Jeju island</strain>
        <tissue evidence="1">Leaf</tissue>
    </source>
</reference>
<dbReference type="OrthoDB" id="1625991at2759"/>
<name>A0A314YAE7_PRUYE</name>
<accession>A0A314YAE7</accession>
<proteinExistence type="predicted"/>
<sequence>MHYGRVTGEHTDSTKVLCHIFDQQNKGLVKKWTTGAYEKPTSELLHVYGSATDRSKDILVFTQRGHETLSRYLDRIYFKRSNPEFLPTDFAKILRAILRMMMKVLREPAYEDFSGSIKVENIFVVDREPRLAIRSGLEDSSLGIKNFCTMVRDIWEKKHGDRSLTIELNHLITKLEDANVTVKSKEFLNAVNYPSLLSPEERVLYRSRARQKLKAMMAKNSATVTVVNKRLNRCLTHKWQSTNRPLAENKLQQGLKLTVAEYAITHKANNQLICYPDTAVGFLRFCRNLEVHMDHTKFTFEDADSDLTKYHPNFLLTLHDILTAYDIFVDPTAF</sequence>
<keyword evidence="2" id="KW-1185">Reference proteome</keyword>
<dbReference type="EMBL" id="PJQY01001359">
    <property type="protein sequence ID" value="PQQ03293.1"/>
    <property type="molecule type" value="Genomic_DNA"/>
</dbReference>
<protein>
    <submittedName>
        <fullName evidence="1">Uncharacterized protein</fullName>
    </submittedName>
</protein>
<evidence type="ECO:0000313" key="2">
    <source>
        <dbReference type="Proteomes" id="UP000250321"/>
    </source>
</evidence>
<gene>
    <name evidence="1" type="ORF">Pyn_22900</name>
</gene>
<comment type="caution">
    <text evidence="1">The sequence shown here is derived from an EMBL/GenBank/DDBJ whole genome shotgun (WGS) entry which is preliminary data.</text>
</comment>
<dbReference type="AlphaFoldDB" id="A0A314YAE7"/>
<organism evidence="1 2">
    <name type="scientific">Prunus yedoensis var. nudiflora</name>
    <dbReference type="NCBI Taxonomy" id="2094558"/>
    <lineage>
        <taxon>Eukaryota</taxon>
        <taxon>Viridiplantae</taxon>
        <taxon>Streptophyta</taxon>
        <taxon>Embryophyta</taxon>
        <taxon>Tracheophyta</taxon>
        <taxon>Spermatophyta</taxon>
        <taxon>Magnoliopsida</taxon>
        <taxon>eudicotyledons</taxon>
        <taxon>Gunneridae</taxon>
        <taxon>Pentapetalae</taxon>
        <taxon>rosids</taxon>
        <taxon>fabids</taxon>
        <taxon>Rosales</taxon>
        <taxon>Rosaceae</taxon>
        <taxon>Amygdaloideae</taxon>
        <taxon>Amygdaleae</taxon>
        <taxon>Prunus</taxon>
    </lineage>
</organism>
<dbReference type="Proteomes" id="UP000250321">
    <property type="component" value="Unassembled WGS sequence"/>
</dbReference>